<feature type="transmembrane region" description="Helical" evidence="3">
    <location>
        <begin position="776"/>
        <end position="797"/>
    </location>
</feature>
<keyword evidence="3" id="KW-1133">Transmembrane helix</keyword>
<evidence type="ECO:0000313" key="4">
    <source>
        <dbReference type="EMBL" id="KAF5829937.1"/>
    </source>
</evidence>
<dbReference type="Proteomes" id="UP000815325">
    <property type="component" value="Unassembled WGS sequence"/>
</dbReference>
<accession>A0ABQ7G5P6</accession>
<feature type="transmembrane region" description="Helical" evidence="3">
    <location>
        <begin position="464"/>
        <end position="481"/>
    </location>
</feature>
<evidence type="ECO:0008006" key="6">
    <source>
        <dbReference type="Google" id="ProtNLM"/>
    </source>
</evidence>
<comment type="caution">
    <text evidence="4">The sequence shown here is derived from an EMBL/GenBank/DDBJ whole genome shotgun (WGS) entry which is preliminary data.</text>
</comment>
<keyword evidence="5" id="KW-1185">Reference proteome</keyword>
<reference evidence="4" key="1">
    <citation type="submission" date="2017-08" db="EMBL/GenBank/DDBJ databases">
        <authorList>
            <person name="Polle J.E."/>
            <person name="Barry K."/>
            <person name="Cushman J."/>
            <person name="Schmutz J."/>
            <person name="Tran D."/>
            <person name="Hathwaick L.T."/>
            <person name="Yim W.C."/>
            <person name="Jenkins J."/>
            <person name="Mckie-Krisberg Z.M."/>
            <person name="Prochnik S."/>
            <person name="Lindquist E."/>
            <person name="Dockter R.B."/>
            <person name="Adam C."/>
            <person name="Molina H."/>
            <person name="Bunkerborg J."/>
            <person name="Jin E."/>
            <person name="Buchheim M."/>
            <person name="Magnuson J."/>
        </authorList>
    </citation>
    <scope>NUCLEOTIDE SEQUENCE</scope>
    <source>
        <strain evidence="4">CCAP 19/18</strain>
    </source>
</reference>
<dbReference type="SUPFAM" id="SSF54928">
    <property type="entry name" value="RNA-binding domain, RBD"/>
    <property type="match status" value="2"/>
</dbReference>
<feature type="region of interest" description="Disordered" evidence="2">
    <location>
        <begin position="328"/>
        <end position="373"/>
    </location>
</feature>
<keyword evidence="1" id="KW-0175">Coiled coil</keyword>
<evidence type="ECO:0000256" key="1">
    <source>
        <dbReference type="SAM" id="Coils"/>
    </source>
</evidence>
<feature type="transmembrane region" description="Helical" evidence="3">
    <location>
        <begin position="708"/>
        <end position="729"/>
    </location>
</feature>
<sequence length="893" mass="100337">MQATCSRGNTTAEETQQQAEEREKQHQIQARVAAQISQAKRHANIYKPPEGISMWASAKEIGCHFGVGMGLYFQMLEWLMILFSCITFLSFPFWIVTNQSVFTDETNKDRESVGLKVFEGPSLLATTFASIPDHQLDPNNTLVYMNTELGGAWYGPMKKDDFLLWISLLDVVGVVLTIFLVTYYTWKAGWFELSVDKNTYDATDYAVLVTGLPPDAGFHEVGHFFSRFGEVIDVTLVLDMGRVLQACAKASRLEHKREQLASIVRLFPAESGKRTQKQLEQTEEELILLLKDINEDMDRAIAERQRPLSGSAILRHPSNLLRPEKWGSLQRHQHDPVHAADAESGLPPPKPLSEAEGEKVALGKHDSEEWDGNTDKEFTKKAVYDTKAAFVTFNRMSEAKKCLKLTPNPGWIGWLYRHTVAQDAQCIRGHCIETVRARNPTDYIFENMCFSEVLRFWHKFGIRLLYLFLLIVCALIVSGLSSRTRVNLDRTDLDFSNNIMNTDIGSAASFLPQSAPPGSTVFQLRELFEEAMQEASSSATTPAFSPKLARKANFTNYCKLALPEVCAEHYRQSLGGAQEIELGMTFGEHLQWGSNFDEVVYERPVLNSLNKLAGAADPRAVEGTDVGLSAHTHTHTHTHTQEEESEQKPGDWLLVSKQHCAAYIAGEQDAGTETAISVVIAVLNIVLKLFVQFLAAAEKQWTRSEMEMSFCVVAYTSQLLNSVLVVLVVNARPNARSTETGERVGEEDIQWLRYIILGGSFDDFSAQWYEYVGQSFMILLFIQTIFPLVNIAIEVVVKGVQRMMVWLNRDATQDDYNNAYNHPNFLLQQRVADVMLNVSGCCEGLQASKPINTSFASYWCHAHFERLLCRSKSLVMLPVQIKVRSTSAAASTD</sequence>
<evidence type="ECO:0000256" key="3">
    <source>
        <dbReference type="SAM" id="Phobius"/>
    </source>
</evidence>
<feature type="transmembrane region" description="Helical" evidence="3">
    <location>
        <begin position="675"/>
        <end position="696"/>
    </location>
</feature>
<keyword evidence="3" id="KW-0812">Transmembrane</keyword>
<feature type="compositionally biased region" description="Basic and acidic residues" evidence="2">
    <location>
        <begin position="332"/>
        <end position="341"/>
    </location>
</feature>
<feature type="coiled-coil region" evidence="1">
    <location>
        <begin position="276"/>
        <end position="303"/>
    </location>
</feature>
<dbReference type="PANTHER" id="PTHR13018:SF135">
    <property type="entry name" value="CSC1_OSCA1-LIKE 7TM REGION DOMAIN-CONTAINING PROTEIN"/>
    <property type="match status" value="1"/>
</dbReference>
<organism evidence="4 5">
    <name type="scientific">Dunaliella salina</name>
    <name type="common">Green alga</name>
    <name type="synonym">Protococcus salinus</name>
    <dbReference type="NCBI Taxonomy" id="3046"/>
    <lineage>
        <taxon>Eukaryota</taxon>
        <taxon>Viridiplantae</taxon>
        <taxon>Chlorophyta</taxon>
        <taxon>core chlorophytes</taxon>
        <taxon>Chlorophyceae</taxon>
        <taxon>CS clade</taxon>
        <taxon>Chlamydomonadales</taxon>
        <taxon>Dunaliellaceae</taxon>
        <taxon>Dunaliella</taxon>
    </lineage>
</organism>
<dbReference type="InterPro" id="IPR035979">
    <property type="entry name" value="RBD_domain_sf"/>
</dbReference>
<feature type="region of interest" description="Disordered" evidence="2">
    <location>
        <begin position="1"/>
        <end position="25"/>
    </location>
</feature>
<keyword evidence="3" id="KW-0472">Membrane</keyword>
<dbReference type="PANTHER" id="PTHR13018">
    <property type="entry name" value="PROBABLE MEMBRANE PROTEIN DUF221-RELATED"/>
    <property type="match status" value="1"/>
</dbReference>
<gene>
    <name evidence="4" type="ORF">DUNSADRAFT_15293</name>
</gene>
<name>A0ABQ7G5P6_DUNSA</name>
<evidence type="ECO:0000256" key="2">
    <source>
        <dbReference type="SAM" id="MobiDB-lite"/>
    </source>
</evidence>
<proteinExistence type="predicted"/>
<evidence type="ECO:0000313" key="5">
    <source>
        <dbReference type="Proteomes" id="UP000815325"/>
    </source>
</evidence>
<protein>
    <recommendedName>
        <fullName evidence="6">CSC1/OSCA1-like cytosolic domain-containing protein</fullName>
    </recommendedName>
</protein>
<feature type="compositionally biased region" description="Basic and acidic residues" evidence="2">
    <location>
        <begin position="356"/>
        <end position="373"/>
    </location>
</feature>
<dbReference type="InterPro" id="IPR045122">
    <property type="entry name" value="Csc1-like"/>
</dbReference>
<feature type="transmembrane region" description="Helical" evidence="3">
    <location>
        <begin position="162"/>
        <end position="184"/>
    </location>
</feature>
<dbReference type="EMBL" id="MU070098">
    <property type="protein sequence ID" value="KAF5829937.1"/>
    <property type="molecule type" value="Genomic_DNA"/>
</dbReference>
<feature type="transmembrane region" description="Helical" evidence="3">
    <location>
        <begin position="78"/>
        <end position="96"/>
    </location>
</feature>